<evidence type="ECO:0000313" key="1">
    <source>
        <dbReference type="EMBL" id="KTD46444.1"/>
    </source>
</evidence>
<dbReference type="EMBL" id="LNYR01000034">
    <property type="protein sequence ID" value="KTD46444.1"/>
    <property type="molecule type" value="Genomic_DNA"/>
</dbReference>
<evidence type="ECO:0000313" key="3">
    <source>
        <dbReference type="Proteomes" id="UP000054639"/>
    </source>
</evidence>
<dbReference type="RefSeq" id="WP_058474680.1">
    <property type="nucleotide sequence ID" value="NZ_CAAAIL010000001.1"/>
</dbReference>
<dbReference type="Proteomes" id="UP000054639">
    <property type="component" value="Unassembled WGS sequence"/>
</dbReference>
<sequence length="98" mass="11220">MPRFFQFSPKKQQLVECDNSESAEFIEIYWNWEPYAIPMVLGLEDAVRKFASRFEANGTSYSVLAPSTWIALLEHNAQYCSPQEAKLLSQATLAIRPC</sequence>
<dbReference type="OrthoDB" id="5651779at2"/>
<gene>
    <name evidence="1" type="ORF">Lqua_2547</name>
    <name evidence="2" type="ORF">NCTC12376_02599</name>
</gene>
<accession>A0A378KW29</accession>
<name>A0A378KW29_9GAMM</name>
<keyword evidence="3" id="KW-1185">Reference proteome</keyword>
<reference evidence="2 4" key="2">
    <citation type="submission" date="2018-06" db="EMBL/GenBank/DDBJ databases">
        <authorList>
            <consortium name="Pathogen Informatics"/>
            <person name="Doyle S."/>
        </authorList>
    </citation>
    <scope>NUCLEOTIDE SEQUENCE [LARGE SCALE GENOMIC DNA]</scope>
    <source>
        <strain evidence="2 4">NCTC12376</strain>
    </source>
</reference>
<proteinExistence type="predicted"/>
<reference evidence="1 3" key="1">
    <citation type="submission" date="2015-11" db="EMBL/GenBank/DDBJ databases">
        <title>Genomic analysis of 38 Legionella species identifies large and diverse effector repertoires.</title>
        <authorList>
            <person name="Burstein D."/>
            <person name="Amaro F."/>
            <person name="Zusman T."/>
            <person name="Lifshitz Z."/>
            <person name="Cohen O."/>
            <person name="Gilbert J.A."/>
            <person name="Pupko T."/>
            <person name="Shuman H.A."/>
            <person name="Segal G."/>
        </authorList>
    </citation>
    <scope>NUCLEOTIDE SEQUENCE [LARGE SCALE GENOMIC DNA]</scope>
    <source>
        <strain evidence="1 3">ATCC 49507</strain>
    </source>
</reference>
<dbReference type="AlphaFoldDB" id="A0A378KW29"/>
<evidence type="ECO:0000313" key="4">
    <source>
        <dbReference type="Proteomes" id="UP000254230"/>
    </source>
</evidence>
<dbReference type="Proteomes" id="UP000254230">
    <property type="component" value="Unassembled WGS sequence"/>
</dbReference>
<evidence type="ECO:0000313" key="2">
    <source>
        <dbReference type="EMBL" id="STY18775.1"/>
    </source>
</evidence>
<organism evidence="2 4">
    <name type="scientific">Legionella quateirensis</name>
    <dbReference type="NCBI Taxonomy" id="45072"/>
    <lineage>
        <taxon>Bacteria</taxon>
        <taxon>Pseudomonadati</taxon>
        <taxon>Pseudomonadota</taxon>
        <taxon>Gammaproteobacteria</taxon>
        <taxon>Legionellales</taxon>
        <taxon>Legionellaceae</taxon>
        <taxon>Legionella</taxon>
    </lineage>
</organism>
<protein>
    <submittedName>
        <fullName evidence="2">Uncharacterized protein</fullName>
    </submittedName>
</protein>
<dbReference type="EMBL" id="UGOW01000001">
    <property type="protein sequence ID" value="STY18775.1"/>
    <property type="molecule type" value="Genomic_DNA"/>
</dbReference>